<keyword evidence="3" id="KW-1185">Reference proteome</keyword>
<keyword evidence="1" id="KW-1133">Transmembrane helix</keyword>
<proteinExistence type="predicted"/>
<evidence type="ECO:0000256" key="1">
    <source>
        <dbReference type="SAM" id="Phobius"/>
    </source>
</evidence>
<dbReference type="Proteomes" id="UP001044222">
    <property type="component" value="Chromosome 17"/>
</dbReference>
<evidence type="ECO:0000313" key="2">
    <source>
        <dbReference type="EMBL" id="KAG5832944.1"/>
    </source>
</evidence>
<evidence type="ECO:0000313" key="3">
    <source>
        <dbReference type="Proteomes" id="UP001044222"/>
    </source>
</evidence>
<reference evidence="2" key="1">
    <citation type="submission" date="2021-01" db="EMBL/GenBank/DDBJ databases">
        <title>A chromosome-scale assembly of European eel, Anguilla anguilla.</title>
        <authorList>
            <person name="Henkel C."/>
            <person name="Jong-Raadsen S.A."/>
            <person name="Dufour S."/>
            <person name="Weltzien F.-A."/>
            <person name="Palstra A.P."/>
            <person name="Pelster B."/>
            <person name="Spaink H.P."/>
            <person name="Van Den Thillart G.E."/>
            <person name="Jansen H."/>
            <person name="Zahm M."/>
            <person name="Klopp C."/>
            <person name="Cedric C."/>
            <person name="Louis A."/>
            <person name="Berthelot C."/>
            <person name="Parey E."/>
            <person name="Roest Crollius H."/>
            <person name="Montfort J."/>
            <person name="Robinson-Rechavi M."/>
            <person name="Bucao C."/>
            <person name="Bouchez O."/>
            <person name="Gislard M."/>
            <person name="Lluch J."/>
            <person name="Milhes M."/>
            <person name="Lampietro C."/>
            <person name="Lopez Roques C."/>
            <person name="Donnadieu C."/>
            <person name="Braasch I."/>
            <person name="Desvignes T."/>
            <person name="Postlethwait J."/>
            <person name="Bobe J."/>
            <person name="Guiguen Y."/>
            <person name="Dirks R."/>
        </authorList>
    </citation>
    <scope>NUCLEOTIDE SEQUENCE</scope>
    <source>
        <strain evidence="2">Tag_6206</strain>
        <tissue evidence="2">Liver</tissue>
    </source>
</reference>
<dbReference type="EMBL" id="JAFIRN010000017">
    <property type="protein sequence ID" value="KAG5832944.1"/>
    <property type="molecule type" value="Genomic_DNA"/>
</dbReference>
<accession>A0A9D3LNW9</accession>
<comment type="caution">
    <text evidence="2">The sequence shown here is derived from an EMBL/GenBank/DDBJ whole genome shotgun (WGS) entry which is preliminary data.</text>
</comment>
<name>A0A9D3LNW9_ANGAN</name>
<keyword evidence="1" id="KW-0472">Membrane</keyword>
<dbReference type="AlphaFoldDB" id="A0A9D3LNW9"/>
<protein>
    <submittedName>
        <fullName evidence="2">Uncharacterized protein</fullName>
    </submittedName>
</protein>
<keyword evidence="1" id="KW-0812">Transmembrane</keyword>
<feature type="transmembrane region" description="Helical" evidence="1">
    <location>
        <begin position="13"/>
        <end position="32"/>
    </location>
</feature>
<sequence>MHQCTTWDWETEMLWSGLLCVGLSALAGAITCPDGVRARTGALAAGPVPVPVPDMAAVLALFPWSEPLLGMTGTTLSVPTARAALPNIPV</sequence>
<organism evidence="2 3">
    <name type="scientific">Anguilla anguilla</name>
    <name type="common">European freshwater eel</name>
    <name type="synonym">Muraena anguilla</name>
    <dbReference type="NCBI Taxonomy" id="7936"/>
    <lineage>
        <taxon>Eukaryota</taxon>
        <taxon>Metazoa</taxon>
        <taxon>Chordata</taxon>
        <taxon>Craniata</taxon>
        <taxon>Vertebrata</taxon>
        <taxon>Euteleostomi</taxon>
        <taxon>Actinopterygii</taxon>
        <taxon>Neopterygii</taxon>
        <taxon>Teleostei</taxon>
        <taxon>Anguilliformes</taxon>
        <taxon>Anguillidae</taxon>
        <taxon>Anguilla</taxon>
    </lineage>
</organism>
<gene>
    <name evidence="2" type="ORF">ANANG_G00296580</name>
</gene>